<evidence type="ECO:0000256" key="3">
    <source>
        <dbReference type="ARBA" id="ARBA00023125"/>
    </source>
</evidence>
<dbReference type="GO" id="GO:0003677">
    <property type="term" value="F:DNA binding"/>
    <property type="evidence" value="ECO:0007669"/>
    <property type="project" value="UniProtKB-KW"/>
</dbReference>
<dbReference type="Pfam" id="PF00126">
    <property type="entry name" value="HTH_1"/>
    <property type="match status" value="1"/>
</dbReference>
<dbReference type="SUPFAM" id="SSF53850">
    <property type="entry name" value="Periplasmic binding protein-like II"/>
    <property type="match status" value="1"/>
</dbReference>
<evidence type="ECO:0000259" key="5">
    <source>
        <dbReference type="PROSITE" id="PS50931"/>
    </source>
</evidence>
<accession>A0A4Z0KDB6</accession>
<keyword evidence="2" id="KW-0805">Transcription regulation</keyword>
<dbReference type="Gene3D" id="1.10.10.10">
    <property type="entry name" value="Winged helix-like DNA-binding domain superfamily/Winged helix DNA-binding domain"/>
    <property type="match status" value="1"/>
</dbReference>
<dbReference type="InterPro" id="IPR036388">
    <property type="entry name" value="WH-like_DNA-bd_sf"/>
</dbReference>
<sequence>MGRSLRVCECNPSRVRIRPLVLRCKARDVSEVSLKQLRCFVAVYTERSFTRGARLLGMQQSPVSQAVAALERQLDQRLFERRAREIIPTAAADTLYPEALELHRRASSLPQLFAETRGGQYRPRLRLGAASSAFPAIVRGAVEALDEYSLIVSDGASAQLAQALDTGDIDACLIREFDSSRPDERVAFRERLVVAVPNTHQWADLASLTIADILEHPVITFSRENAPIAFDLVASLFLEAGSSMNVVANLSTEQAILGLVGAGVGISIVPQSVSLESWGGVTFVPLAESYPTYPLTVRTAPGDPLELLDSLTVALASWAQGRGLS</sequence>
<evidence type="ECO:0000256" key="4">
    <source>
        <dbReference type="ARBA" id="ARBA00023163"/>
    </source>
</evidence>
<evidence type="ECO:0000256" key="2">
    <source>
        <dbReference type="ARBA" id="ARBA00023015"/>
    </source>
</evidence>
<dbReference type="CDD" id="cd08414">
    <property type="entry name" value="PBP2_LTTR_aromatics_like"/>
    <property type="match status" value="1"/>
</dbReference>
<dbReference type="SUPFAM" id="SSF46785">
    <property type="entry name" value="Winged helix' DNA-binding domain"/>
    <property type="match status" value="1"/>
</dbReference>
<protein>
    <submittedName>
        <fullName evidence="6">LysR family transcriptional regulator</fullName>
    </submittedName>
</protein>
<dbReference type="InterPro" id="IPR036390">
    <property type="entry name" value="WH_DNA-bd_sf"/>
</dbReference>
<evidence type="ECO:0000313" key="7">
    <source>
        <dbReference type="Proteomes" id="UP000297736"/>
    </source>
</evidence>
<dbReference type="InterPro" id="IPR005119">
    <property type="entry name" value="LysR_subst-bd"/>
</dbReference>
<dbReference type="InterPro" id="IPR000847">
    <property type="entry name" value="LysR_HTH_N"/>
</dbReference>
<evidence type="ECO:0000256" key="1">
    <source>
        <dbReference type="ARBA" id="ARBA00009437"/>
    </source>
</evidence>
<dbReference type="Pfam" id="PF03466">
    <property type="entry name" value="LysR_substrate"/>
    <property type="match status" value="1"/>
</dbReference>
<gene>
    <name evidence="6" type="ORF">EB834_19440</name>
</gene>
<dbReference type="PROSITE" id="PS50931">
    <property type="entry name" value="HTH_LYSR"/>
    <property type="match status" value="1"/>
</dbReference>
<organism evidence="6 7">
    <name type="scientific">Brevibacterium aurantiacum</name>
    <dbReference type="NCBI Taxonomy" id="273384"/>
    <lineage>
        <taxon>Bacteria</taxon>
        <taxon>Bacillati</taxon>
        <taxon>Actinomycetota</taxon>
        <taxon>Actinomycetes</taxon>
        <taxon>Micrococcales</taxon>
        <taxon>Brevibacteriaceae</taxon>
        <taxon>Brevibacterium</taxon>
    </lineage>
</organism>
<dbReference type="AlphaFoldDB" id="A0A4Z0KDB6"/>
<feature type="domain" description="HTH lysR-type" evidence="5">
    <location>
        <begin position="32"/>
        <end position="89"/>
    </location>
</feature>
<dbReference type="PRINTS" id="PR00039">
    <property type="entry name" value="HTHLYSR"/>
</dbReference>
<dbReference type="Proteomes" id="UP000297736">
    <property type="component" value="Unassembled WGS sequence"/>
</dbReference>
<dbReference type="PANTHER" id="PTHR30346:SF28">
    <property type="entry name" value="HTH-TYPE TRANSCRIPTIONAL REGULATOR CYNR"/>
    <property type="match status" value="1"/>
</dbReference>
<dbReference type="PANTHER" id="PTHR30346">
    <property type="entry name" value="TRANSCRIPTIONAL DUAL REGULATOR HCAR-RELATED"/>
    <property type="match status" value="1"/>
</dbReference>
<dbReference type="EMBL" id="RHFF01000031">
    <property type="protein sequence ID" value="TGD36511.1"/>
    <property type="molecule type" value="Genomic_DNA"/>
</dbReference>
<name>A0A4Z0KDB6_BREAU</name>
<dbReference type="Gene3D" id="3.40.190.10">
    <property type="entry name" value="Periplasmic binding protein-like II"/>
    <property type="match status" value="2"/>
</dbReference>
<proteinExistence type="inferred from homology"/>
<comment type="similarity">
    <text evidence="1">Belongs to the LysR transcriptional regulatory family.</text>
</comment>
<reference evidence="6 7" key="1">
    <citation type="submission" date="2018-10" db="EMBL/GenBank/DDBJ databases">
        <title>Brevibacterium genomes from Austrain hard cheese rinds.</title>
        <authorList>
            <person name="Anast J.M."/>
            <person name="Dzieciol M."/>
            <person name="Schultz D.L."/>
            <person name="Mann E."/>
            <person name="Wagner M."/>
            <person name="Schmitz-Esser S."/>
        </authorList>
    </citation>
    <scope>NUCLEOTIDE SEQUENCE [LARGE SCALE GENOMIC DNA]</scope>
    <source>
        <strain evidence="6 7">L261</strain>
    </source>
</reference>
<dbReference type="GO" id="GO:0032993">
    <property type="term" value="C:protein-DNA complex"/>
    <property type="evidence" value="ECO:0007669"/>
    <property type="project" value="TreeGrafter"/>
</dbReference>
<keyword evidence="3" id="KW-0238">DNA-binding</keyword>
<dbReference type="GO" id="GO:0003700">
    <property type="term" value="F:DNA-binding transcription factor activity"/>
    <property type="evidence" value="ECO:0007669"/>
    <property type="project" value="InterPro"/>
</dbReference>
<comment type="caution">
    <text evidence="6">The sequence shown here is derived from an EMBL/GenBank/DDBJ whole genome shotgun (WGS) entry which is preliminary data.</text>
</comment>
<keyword evidence="4" id="KW-0804">Transcription</keyword>
<evidence type="ECO:0000313" key="6">
    <source>
        <dbReference type="EMBL" id="TGD36511.1"/>
    </source>
</evidence>